<comment type="caution">
    <text evidence="1">The sequence shown here is derived from an EMBL/GenBank/DDBJ whole genome shotgun (WGS) entry which is preliminary data.</text>
</comment>
<protein>
    <submittedName>
        <fullName evidence="1">Uncharacterized protein</fullName>
    </submittedName>
</protein>
<dbReference type="Proteomes" id="UP000076154">
    <property type="component" value="Unassembled WGS sequence"/>
</dbReference>
<accession>A0A369JWS7</accession>
<sequence>MSAMNSAMKKHALGVLQEYVRNHERRGPFKAHQCMTSRLLSSVIIESEALGGTMLSHFWERLRACYPKFNENVRELQKTKHRSDEASSEVLLQGVPDCYEINLKPVYDMAAETFIHLGLALMNPGGRDSVNGYPPDYPSDKPALRLRRLPGLNWGKKTIDRLFKVALVRNKELQHLALQTLALRRDGIESPLTRLSFADECAPGIGLREITNPPILTQIIPNTICTNDTSLQYISMFSGVPVTTLLKYLNTVDNLLLTQCYPQLEFACFKYAIEAQVASNGQVKYIHRDRRPLLLNDGDDDDDEYEIYPEEVAVLPNDGDELFFGRGTEGVRLGPGPLPVLCNIRLAVQRFLINSKYSIRALNILHKKADNFSLDGFPAQLITPHFRDLLSGALGDAYGPQVITYEAILHEALQDENLPDGVPSAAC</sequence>
<gene>
    <name evidence="1" type="ORF">Hypma_006417</name>
</gene>
<name>A0A369JWS7_HYPMA</name>
<dbReference type="EMBL" id="LUEZ02000040">
    <property type="protein sequence ID" value="RDB25782.1"/>
    <property type="molecule type" value="Genomic_DNA"/>
</dbReference>
<dbReference type="OrthoDB" id="2833246at2759"/>
<dbReference type="STRING" id="39966.A0A369JWS7"/>
<evidence type="ECO:0000313" key="2">
    <source>
        <dbReference type="Proteomes" id="UP000076154"/>
    </source>
</evidence>
<dbReference type="InParanoid" id="A0A369JWS7"/>
<proteinExistence type="predicted"/>
<keyword evidence="2" id="KW-1185">Reference proteome</keyword>
<evidence type="ECO:0000313" key="1">
    <source>
        <dbReference type="EMBL" id="RDB25782.1"/>
    </source>
</evidence>
<reference evidence="1" key="1">
    <citation type="submission" date="2018-04" db="EMBL/GenBank/DDBJ databases">
        <title>Whole genome sequencing of Hypsizygus marmoreus.</title>
        <authorList>
            <person name="Choi I.-G."/>
            <person name="Min B."/>
            <person name="Kim J.-G."/>
            <person name="Kim S."/>
            <person name="Oh Y.-L."/>
            <person name="Kong W.-S."/>
            <person name="Park H."/>
            <person name="Jeong J."/>
            <person name="Song E.-S."/>
        </authorList>
    </citation>
    <scope>NUCLEOTIDE SEQUENCE [LARGE SCALE GENOMIC DNA]</scope>
    <source>
        <strain evidence="1">51987-8</strain>
    </source>
</reference>
<organism evidence="1 2">
    <name type="scientific">Hypsizygus marmoreus</name>
    <name type="common">White beech mushroom</name>
    <name type="synonym">Agaricus marmoreus</name>
    <dbReference type="NCBI Taxonomy" id="39966"/>
    <lineage>
        <taxon>Eukaryota</taxon>
        <taxon>Fungi</taxon>
        <taxon>Dikarya</taxon>
        <taxon>Basidiomycota</taxon>
        <taxon>Agaricomycotina</taxon>
        <taxon>Agaricomycetes</taxon>
        <taxon>Agaricomycetidae</taxon>
        <taxon>Agaricales</taxon>
        <taxon>Tricholomatineae</taxon>
        <taxon>Lyophyllaceae</taxon>
        <taxon>Hypsizygus</taxon>
    </lineage>
</organism>
<dbReference type="AlphaFoldDB" id="A0A369JWS7"/>